<dbReference type="Proteomes" id="UP000233469">
    <property type="component" value="Unassembled WGS sequence"/>
</dbReference>
<accession>A0A2N1NTP5</accession>
<sequence>MACAMTITLYSLRDLLNLEQQEYINNWRLINFTNFFIFRMQKRDEYKKFKKTFCKKKYVSSAGIPLIEKVNKRSEESGRVQILETLLRDYHLSYYLKKVKDVKTKHKKLVKKYDESNRQDKKNTENTKLNAIIVFIV</sequence>
<dbReference type="VEuPathDB" id="FungiDB:FUN_001681"/>
<protein>
    <submittedName>
        <fullName evidence="1">Uncharacterized protein</fullName>
    </submittedName>
</protein>
<reference evidence="1 2" key="2">
    <citation type="submission" date="2017-10" db="EMBL/GenBank/DDBJ databases">
        <title>Extensive intraspecific genome diversity in a model arbuscular mycorrhizal fungus.</title>
        <authorList>
            <person name="Chen E.C.H."/>
            <person name="Morin E."/>
            <person name="Baudet D."/>
            <person name="Noel J."/>
            <person name="Ndikumana S."/>
            <person name="Charron P."/>
            <person name="St-Onge C."/>
            <person name="Giorgi J."/>
            <person name="Grigoriev I.V."/>
            <person name="Roux C."/>
            <person name="Martin F.M."/>
            <person name="Corradi N."/>
        </authorList>
    </citation>
    <scope>NUCLEOTIDE SEQUENCE [LARGE SCALE GENOMIC DNA]</scope>
    <source>
        <strain evidence="1 2">C2</strain>
    </source>
</reference>
<comment type="caution">
    <text evidence="1">The sequence shown here is derived from an EMBL/GenBank/DDBJ whole genome shotgun (WGS) entry which is preliminary data.</text>
</comment>
<gene>
    <name evidence="1" type="ORF">RhiirC2_771525</name>
</gene>
<name>A0A2N1NTP5_9GLOM</name>
<evidence type="ECO:0000313" key="1">
    <source>
        <dbReference type="EMBL" id="PKK77254.1"/>
    </source>
</evidence>
<dbReference type="AlphaFoldDB" id="A0A2N1NTP5"/>
<reference evidence="1 2" key="1">
    <citation type="submission" date="2016-04" db="EMBL/GenBank/DDBJ databases">
        <title>Genome analyses suggest a sexual origin of heterokaryosis in a supposedly ancient asexual fungus.</title>
        <authorList>
            <person name="Ropars J."/>
            <person name="Sedzielewska K."/>
            <person name="Noel J."/>
            <person name="Charron P."/>
            <person name="Farinelli L."/>
            <person name="Marton T."/>
            <person name="Kruger M."/>
            <person name="Pelin A."/>
            <person name="Brachmann A."/>
            <person name="Corradi N."/>
        </authorList>
    </citation>
    <scope>NUCLEOTIDE SEQUENCE [LARGE SCALE GENOMIC DNA]</scope>
    <source>
        <strain evidence="1 2">C2</strain>
    </source>
</reference>
<dbReference type="EMBL" id="LLXL01000138">
    <property type="protein sequence ID" value="PKK77254.1"/>
    <property type="molecule type" value="Genomic_DNA"/>
</dbReference>
<proteinExistence type="predicted"/>
<organism evidence="1 2">
    <name type="scientific">Rhizophagus irregularis</name>
    <dbReference type="NCBI Taxonomy" id="588596"/>
    <lineage>
        <taxon>Eukaryota</taxon>
        <taxon>Fungi</taxon>
        <taxon>Fungi incertae sedis</taxon>
        <taxon>Mucoromycota</taxon>
        <taxon>Glomeromycotina</taxon>
        <taxon>Glomeromycetes</taxon>
        <taxon>Glomerales</taxon>
        <taxon>Glomeraceae</taxon>
        <taxon>Rhizophagus</taxon>
    </lineage>
</organism>
<evidence type="ECO:0000313" key="2">
    <source>
        <dbReference type="Proteomes" id="UP000233469"/>
    </source>
</evidence>